<reference evidence="1 2" key="1">
    <citation type="submission" date="2018-06" db="EMBL/GenBank/DDBJ databases">
        <authorList>
            <consortium name="Pathogen Informatics"/>
            <person name="Doyle S."/>
        </authorList>
    </citation>
    <scope>NUCLEOTIDE SEQUENCE [LARGE SCALE GENOMIC DNA]</scope>
    <source>
        <strain evidence="1 2">NCTC10526</strain>
    </source>
</reference>
<dbReference type="Proteomes" id="UP000254123">
    <property type="component" value="Unassembled WGS sequence"/>
</dbReference>
<gene>
    <name evidence="1" type="ORF">NCTC10526_01770</name>
</gene>
<protein>
    <submittedName>
        <fullName evidence="1">Uncharacterized protein</fullName>
    </submittedName>
</protein>
<evidence type="ECO:0000313" key="2">
    <source>
        <dbReference type="Proteomes" id="UP000254123"/>
    </source>
</evidence>
<proteinExistence type="predicted"/>
<name>A0A379LNG0_9GAMM</name>
<keyword evidence="2" id="KW-1185">Reference proteome</keyword>
<dbReference type="RefSeq" id="WP_028859375.1">
    <property type="nucleotide sequence ID" value="NZ_CAJHAQ010000001.1"/>
</dbReference>
<evidence type="ECO:0000313" key="1">
    <source>
        <dbReference type="EMBL" id="SUD91407.1"/>
    </source>
</evidence>
<sequence length="314" mass="35919">MRWQQEKTLQDVELRAESRPDTGFLSWSNYIKKHREDPNKRYQVAQQFLPWPIGFKESVLALRAIIRDKSKAHLDYKSDLLSLYHLAAWESFCPKQCESLDDPAFKVFEQIPGGLVAGLPVDYQQLGYQQLKLVTKTDAKMLVELYGEPKQHSSLNQLYTEVWQRAEQDYLHRLQRSQFVEQGDNQPKADASIVTPQYGLSSASKKYDINGQPIVSEKLPSKAEQHIKARIKSSQKVAQETKKSDRYSALVARGKQFSGLAIQALRDRALIKERVLGSSLNNIKHTLANKKMVVVLGASCLVITRKLRSHNRNK</sequence>
<dbReference type="EMBL" id="UGVC01000001">
    <property type="protein sequence ID" value="SUD91407.1"/>
    <property type="molecule type" value="Genomic_DNA"/>
</dbReference>
<dbReference type="AlphaFoldDB" id="A0A379LNG0"/>
<organism evidence="1 2">
    <name type="scientific">Psychrobacter phenylpyruvicus</name>
    <dbReference type="NCBI Taxonomy" id="29432"/>
    <lineage>
        <taxon>Bacteria</taxon>
        <taxon>Pseudomonadati</taxon>
        <taxon>Pseudomonadota</taxon>
        <taxon>Gammaproteobacteria</taxon>
        <taxon>Moraxellales</taxon>
        <taxon>Moraxellaceae</taxon>
        <taxon>Psychrobacter</taxon>
    </lineage>
</organism>
<accession>A0A379LNG0</accession>